<dbReference type="AlphaFoldDB" id="A0A3L6TJD9"/>
<gene>
    <name evidence="2" type="ORF">C2845_PM01G32990</name>
</gene>
<dbReference type="PANTHER" id="PTHR33170:SF51">
    <property type="entry name" value="CCHC-TYPE DOMAIN-CONTAINING PROTEIN"/>
    <property type="match status" value="1"/>
</dbReference>
<accession>A0A3L6TJD9</accession>
<evidence type="ECO:0008006" key="4">
    <source>
        <dbReference type="Google" id="ProtNLM"/>
    </source>
</evidence>
<dbReference type="Proteomes" id="UP000275267">
    <property type="component" value="Unassembled WGS sequence"/>
</dbReference>
<evidence type="ECO:0000313" key="3">
    <source>
        <dbReference type="Proteomes" id="UP000275267"/>
    </source>
</evidence>
<keyword evidence="3" id="KW-1185">Reference proteome</keyword>
<dbReference type="STRING" id="4540.A0A3L6TJD9"/>
<comment type="caution">
    <text evidence="2">The sequence shown here is derived from an EMBL/GenBank/DDBJ whole genome shotgun (WGS) entry which is preliminary data.</text>
</comment>
<feature type="compositionally biased region" description="Basic and acidic residues" evidence="1">
    <location>
        <begin position="225"/>
        <end position="234"/>
    </location>
</feature>
<name>A0A3L6TJD9_PANMI</name>
<sequence length="376" mass="42567">MTIEFGLATVETIEKELTSLFKGNYKWGIKKMNTENEFLITFPSEDIRSQLARFKGFDFQTSIVKANVVPTELSTGADGNLDVVWVKAFNFPPKAKTLETVMEVAYLVGDPEEVDTSTLSKPGPVRIKLACRDYGEIKGEAQVFFNGESHRIKWVVELPERKISKDASNSKFERRRGKDGEGDEDEEEGDSYGSRDYDVDKQKESGKQAPPVFGEGQGGSNKKQKTCEETKPVEVEQEVPENNTDESFNTQDLQMEGTEGEGDPAGTQTSVTKETDVHMQEGVTTDLEEEMIDYEDDPLSQEKIEMAHLDKVFEEKTETMRNLIKLPVDTGDKMNKTNPQYDIREVEKEPERKLSNVQDLGEKEFITVKAGKYHQW</sequence>
<feature type="compositionally biased region" description="Basic and acidic residues" evidence="1">
    <location>
        <begin position="193"/>
        <end position="206"/>
    </location>
</feature>
<feature type="region of interest" description="Disordered" evidence="1">
    <location>
        <begin position="167"/>
        <end position="285"/>
    </location>
</feature>
<dbReference type="EMBL" id="PQIB02000001">
    <property type="protein sequence ID" value="RLN38904.1"/>
    <property type="molecule type" value="Genomic_DNA"/>
</dbReference>
<dbReference type="OrthoDB" id="721462at2759"/>
<evidence type="ECO:0000256" key="1">
    <source>
        <dbReference type="SAM" id="MobiDB-lite"/>
    </source>
</evidence>
<organism evidence="2 3">
    <name type="scientific">Panicum miliaceum</name>
    <name type="common">Proso millet</name>
    <name type="synonym">Broomcorn millet</name>
    <dbReference type="NCBI Taxonomy" id="4540"/>
    <lineage>
        <taxon>Eukaryota</taxon>
        <taxon>Viridiplantae</taxon>
        <taxon>Streptophyta</taxon>
        <taxon>Embryophyta</taxon>
        <taxon>Tracheophyta</taxon>
        <taxon>Spermatophyta</taxon>
        <taxon>Magnoliopsida</taxon>
        <taxon>Liliopsida</taxon>
        <taxon>Poales</taxon>
        <taxon>Poaceae</taxon>
        <taxon>PACMAD clade</taxon>
        <taxon>Panicoideae</taxon>
        <taxon>Panicodae</taxon>
        <taxon>Paniceae</taxon>
        <taxon>Panicinae</taxon>
        <taxon>Panicum</taxon>
        <taxon>Panicum sect. Panicum</taxon>
    </lineage>
</organism>
<evidence type="ECO:0000313" key="2">
    <source>
        <dbReference type="EMBL" id="RLN38904.1"/>
    </source>
</evidence>
<reference evidence="3" key="1">
    <citation type="journal article" date="2019" name="Nat. Commun.">
        <title>The genome of broomcorn millet.</title>
        <authorList>
            <person name="Zou C."/>
            <person name="Miki D."/>
            <person name="Li D."/>
            <person name="Tang Q."/>
            <person name="Xiao L."/>
            <person name="Rajput S."/>
            <person name="Deng P."/>
            <person name="Jia W."/>
            <person name="Huang R."/>
            <person name="Zhang M."/>
            <person name="Sun Y."/>
            <person name="Hu J."/>
            <person name="Fu X."/>
            <person name="Schnable P.S."/>
            <person name="Li F."/>
            <person name="Zhang H."/>
            <person name="Feng B."/>
            <person name="Zhu X."/>
            <person name="Liu R."/>
            <person name="Schnable J.C."/>
            <person name="Zhu J.-K."/>
            <person name="Zhang H."/>
        </authorList>
    </citation>
    <scope>NUCLEOTIDE SEQUENCE [LARGE SCALE GENOMIC DNA]</scope>
</reference>
<protein>
    <recommendedName>
        <fullName evidence="4">DUF4283 domain-containing protein</fullName>
    </recommendedName>
</protein>
<feature type="compositionally biased region" description="Acidic residues" evidence="1">
    <location>
        <begin position="181"/>
        <end position="190"/>
    </location>
</feature>
<proteinExistence type="predicted"/>
<dbReference type="PANTHER" id="PTHR33170">
    <property type="entry name" value="DUF4283 DOMAIN-CONTAINING PROTEIN-RELATED"/>
    <property type="match status" value="1"/>
</dbReference>